<protein>
    <submittedName>
        <fullName evidence="1">Uncharacterized protein</fullName>
    </submittedName>
</protein>
<organism evidence="1 2">
    <name type="scientific">Cricetulus griseus</name>
    <name type="common">Chinese hamster</name>
    <name type="synonym">Cricetulus barabensis griseus</name>
    <dbReference type="NCBI Taxonomy" id="10029"/>
    <lineage>
        <taxon>Eukaryota</taxon>
        <taxon>Metazoa</taxon>
        <taxon>Chordata</taxon>
        <taxon>Craniata</taxon>
        <taxon>Vertebrata</taxon>
        <taxon>Euteleostomi</taxon>
        <taxon>Mammalia</taxon>
        <taxon>Eutheria</taxon>
        <taxon>Euarchontoglires</taxon>
        <taxon>Glires</taxon>
        <taxon>Rodentia</taxon>
        <taxon>Myomorpha</taxon>
        <taxon>Muroidea</taxon>
        <taxon>Cricetidae</taxon>
        <taxon>Cricetinae</taxon>
        <taxon>Cricetulus</taxon>
    </lineage>
</organism>
<name>A0A061I8J5_CRIGR</name>
<proteinExistence type="predicted"/>
<evidence type="ECO:0000313" key="1">
    <source>
        <dbReference type="EMBL" id="ERE76746.1"/>
    </source>
</evidence>
<evidence type="ECO:0000313" key="2">
    <source>
        <dbReference type="Proteomes" id="UP000030759"/>
    </source>
</evidence>
<dbReference type="AlphaFoldDB" id="A0A061I8J5"/>
<reference evidence="2" key="1">
    <citation type="journal article" date="2013" name="Nat. Biotechnol.">
        <title>Chinese hamster genome sequenced from sorted chromosomes.</title>
        <authorList>
            <person name="Brinkrolf K."/>
            <person name="Rupp O."/>
            <person name="Laux H."/>
            <person name="Kollin F."/>
            <person name="Ernst W."/>
            <person name="Linke B."/>
            <person name="Kofler R."/>
            <person name="Romand S."/>
            <person name="Hesse F."/>
            <person name="Budach W.E."/>
            <person name="Galosy S."/>
            <person name="Muller D."/>
            <person name="Noll T."/>
            <person name="Wienberg J."/>
            <person name="Jostock T."/>
            <person name="Leonard M."/>
            <person name="Grillari J."/>
            <person name="Tauch A."/>
            <person name="Goesmann A."/>
            <person name="Helk B."/>
            <person name="Mott J.E."/>
            <person name="Puhler A."/>
            <person name="Borth N."/>
        </authorList>
    </citation>
    <scope>NUCLEOTIDE SEQUENCE [LARGE SCALE GENOMIC DNA]</scope>
    <source>
        <strain evidence="2">17A/GY</strain>
    </source>
</reference>
<sequence>MKTLWVKITEKNRMVLQQLHRMYSEACSQEGTSVAICLMKAEEHRTRERAGIPSLVQAAPRSPLFDHKAETISRTEGGRVKRQKTVLDPGASVTVGTFLTIPADVPPAARQKEVCGLGPHPG</sequence>
<gene>
    <name evidence="1" type="ORF">H671_4g11602</name>
</gene>
<dbReference type="Proteomes" id="UP000030759">
    <property type="component" value="Unassembled WGS sequence"/>
</dbReference>
<dbReference type="EMBL" id="KE674021">
    <property type="protein sequence ID" value="ERE76746.1"/>
    <property type="molecule type" value="Genomic_DNA"/>
</dbReference>
<accession>A0A061I8J5</accession>